<dbReference type="AlphaFoldDB" id="A0A067T7R5"/>
<name>A0A067T7R5_GALM3</name>
<gene>
    <name evidence="1" type="ORF">GALMADRAFT_1230302</name>
</gene>
<dbReference type="Proteomes" id="UP000027222">
    <property type="component" value="Unassembled WGS sequence"/>
</dbReference>
<dbReference type="EMBL" id="KL142373">
    <property type="protein sequence ID" value="KDR79250.1"/>
    <property type="molecule type" value="Genomic_DNA"/>
</dbReference>
<evidence type="ECO:0000313" key="2">
    <source>
        <dbReference type="Proteomes" id="UP000027222"/>
    </source>
</evidence>
<reference evidence="2" key="1">
    <citation type="journal article" date="2014" name="Proc. Natl. Acad. Sci. U.S.A.">
        <title>Extensive sampling of basidiomycete genomes demonstrates inadequacy of the white-rot/brown-rot paradigm for wood decay fungi.</title>
        <authorList>
            <person name="Riley R."/>
            <person name="Salamov A.A."/>
            <person name="Brown D.W."/>
            <person name="Nagy L.G."/>
            <person name="Floudas D."/>
            <person name="Held B.W."/>
            <person name="Levasseur A."/>
            <person name="Lombard V."/>
            <person name="Morin E."/>
            <person name="Otillar R."/>
            <person name="Lindquist E.A."/>
            <person name="Sun H."/>
            <person name="LaButti K.M."/>
            <person name="Schmutz J."/>
            <person name="Jabbour D."/>
            <person name="Luo H."/>
            <person name="Baker S.E."/>
            <person name="Pisabarro A.G."/>
            <person name="Walton J.D."/>
            <person name="Blanchette R.A."/>
            <person name="Henrissat B."/>
            <person name="Martin F."/>
            <person name="Cullen D."/>
            <person name="Hibbett D.S."/>
            <person name="Grigoriev I.V."/>
        </authorList>
    </citation>
    <scope>NUCLEOTIDE SEQUENCE [LARGE SCALE GENOMIC DNA]</scope>
    <source>
        <strain evidence="2">CBS 339.88</strain>
    </source>
</reference>
<accession>A0A067T7R5</accession>
<evidence type="ECO:0000313" key="1">
    <source>
        <dbReference type="EMBL" id="KDR79250.1"/>
    </source>
</evidence>
<organism evidence="1 2">
    <name type="scientific">Galerina marginata (strain CBS 339.88)</name>
    <dbReference type="NCBI Taxonomy" id="685588"/>
    <lineage>
        <taxon>Eukaryota</taxon>
        <taxon>Fungi</taxon>
        <taxon>Dikarya</taxon>
        <taxon>Basidiomycota</taxon>
        <taxon>Agaricomycotina</taxon>
        <taxon>Agaricomycetes</taxon>
        <taxon>Agaricomycetidae</taxon>
        <taxon>Agaricales</taxon>
        <taxon>Agaricineae</taxon>
        <taxon>Strophariaceae</taxon>
        <taxon>Galerina</taxon>
    </lineage>
</organism>
<proteinExistence type="predicted"/>
<protein>
    <submittedName>
        <fullName evidence="1">Uncharacterized protein</fullName>
    </submittedName>
</protein>
<dbReference type="HOGENOM" id="CLU_2184187_0_0_1"/>
<sequence>MLVEQYISALIKLLESSAERHICARECFADLFNYGDGRAQLVHSSAKATLEKLANGKEPELKEQAIETLKPFMEPNEKEDQMPEVEIEDIYSEDDIELSDDDMGFGLFD</sequence>
<keyword evidence="2" id="KW-1185">Reference proteome</keyword>